<keyword evidence="4" id="KW-1185">Reference proteome</keyword>
<dbReference type="PANTHER" id="PTHR32305:SF15">
    <property type="entry name" value="PROTEIN RHSA-RELATED"/>
    <property type="match status" value="1"/>
</dbReference>
<dbReference type="Pfam" id="PF05593">
    <property type="entry name" value="RHS_repeat"/>
    <property type="match status" value="2"/>
</dbReference>
<dbReference type="EMBL" id="WHOB01000024">
    <property type="protein sequence ID" value="NOU79309.1"/>
    <property type="molecule type" value="Genomic_DNA"/>
</dbReference>
<evidence type="ECO:0000256" key="1">
    <source>
        <dbReference type="ARBA" id="ARBA00022737"/>
    </source>
</evidence>
<dbReference type="PANTHER" id="PTHR32305">
    <property type="match status" value="1"/>
</dbReference>
<dbReference type="NCBIfam" id="TIGR01643">
    <property type="entry name" value="YD_repeat_2x"/>
    <property type="match status" value="1"/>
</dbReference>
<protein>
    <submittedName>
        <fullName evidence="3">RHS repeat protein</fullName>
    </submittedName>
</protein>
<dbReference type="NCBIfam" id="TIGR03696">
    <property type="entry name" value="Rhs_assc_core"/>
    <property type="match status" value="1"/>
</dbReference>
<reference evidence="3 4" key="1">
    <citation type="submission" date="2019-10" db="EMBL/GenBank/DDBJ databases">
        <title>Description of Paenibacillus terricola sp. nov.</title>
        <authorList>
            <person name="Carlier A."/>
            <person name="Qi S."/>
        </authorList>
    </citation>
    <scope>NUCLEOTIDE SEQUENCE [LARGE SCALE GENOMIC DNA]</scope>
    <source>
        <strain evidence="3 4">LMG 31459</strain>
    </source>
</reference>
<feature type="domain" description="Teneurin-like YD-shell" evidence="2">
    <location>
        <begin position="1293"/>
        <end position="1518"/>
    </location>
</feature>
<keyword evidence="1" id="KW-0677">Repeat</keyword>
<accession>A0ABX1YHY2</accession>
<evidence type="ECO:0000313" key="3">
    <source>
        <dbReference type="EMBL" id="NOU79309.1"/>
    </source>
</evidence>
<dbReference type="InterPro" id="IPR056823">
    <property type="entry name" value="TEN-like_YD-shell"/>
</dbReference>
<name>A0ABX1YHY2_9BACL</name>
<comment type="caution">
    <text evidence="3">The sequence shown here is derived from an EMBL/GenBank/DDBJ whole genome shotgun (WGS) entry which is preliminary data.</text>
</comment>
<dbReference type="Gene3D" id="2.180.10.10">
    <property type="entry name" value="RHS repeat-associated core"/>
    <property type="match status" value="2"/>
</dbReference>
<dbReference type="InterPro" id="IPR050708">
    <property type="entry name" value="T6SS_VgrG/RHS"/>
</dbReference>
<feature type="domain" description="Teneurin-like YD-shell" evidence="2">
    <location>
        <begin position="1530"/>
        <end position="1632"/>
    </location>
</feature>
<dbReference type="InterPro" id="IPR022385">
    <property type="entry name" value="Rhs_assc_core"/>
</dbReference>
<proteinExistence type="predicted"/>
<dbReference type="Pfam" id="PF25023">
    <property type="entry name" value="TEN_YD-shell"/>
    <property type="match status" value="2"/>
</dbReference>
<dbReference type="InterPro" id="IPR031325">
    <property type="entry name" value="RHS_repeat"/>
</dbReference>
<dbReference type="InterPro" id="IPR006530">
    <property type="entry name" value="YD"/>
</dbReference>
<gene>
    <name evidence="3" type="ORF">GC101_10490</name>
</gene>
<organism evidence="3 4">
    <name type="scientific">Paenibacillus phytohabitans</name>
    <dbReference type="NCBI Taxonomy" id="2654978"/>
    <lineage>
        <taxon>Bacteria</taxon>
        <taxon>Bacillati</taxon>
        <taxon>Bacillota</taxon>
        <taxon>Bacilli</taxon>
        <taxon>Bacillales</taxon>
        <taxon>Paenibacillaceae</taxon>
        <taxon>Paenibacillus</taxon>
    </lineage>
</organism>
<sequence length="1842" mass="205946">MRSNFLGGIKMSIRHKSLITRITLVVLCVTLLLSGFPVNAANDNKENIIIDSSNLAIDESNESSFQTEPATVKSAPLTPQNLSSVTATVYDQEMNQSLARIKALSLQRDKQRVSSKGAASTGKSKDLIREQMEQLVMAGATKEDLYWINMISEESGLSPDKLLELKKSGNSSWDEIELQTNPETLAQRLVVEENVYKEEIEKQFVSNPLTVADSVYGDYEVDAILVGNKDLTMQKFSSFDFMANSVFSGLITQQQINQTNKPQYSDRKESNEFIDPVNGALTWKETEISLPGRDGLDLDVGIMYNSNQSYTYMRQYEAPGLKKYNYLLSRYDLGLGWSFQFPSVQLADGYIYYHDGQGAVYQVDFFSGDALGSYSHLVGFQGKDRKFMQDSGTYNNGQASSAYYLEYNDLKREYFAADGRLLGIVDRYGNTIRFEHVDRKTYDGVTNKMISSITDSVGRTVKFTYETNLDTTDVFNGENIVVSVLNSSGADTQKVTFKKWRSSLIHNNVPAGYAPFLWSITDQMEQVTYMNYKVDPGKFHYEQKVINSYSGSTNYYNLATISYPYSTSNYQYQSVLRNFGSAGFGEEWRVKSRNDVMKKTYNQVNYDYTGDYTGYDTYYNPYTLPESYGFSSTSKIVSTTASNDLFTTSNFNGLHQQISTVVLASGGERKETRNTAFHPTYKYLPTRMISAEYGGGDVDNSANTLYSDVTYTDWGTIQSQTRQLTLSQINDPNTKLKNTITYAYEPIYHFIQSKSWYQNDSTALTESYEYYSDGRLKSYKNPKQEQTNYNYEPIAGDKQKVRTMTEEKPMGNGFVSKKVITYGADTNYGLPAEVISYFTNISASGQQSTSLVKKIMTYDMPTGNVLTETDGSGKQTVYTYDLLGRVMTTTYPEVINLNGEQYTAQDQFTYTKVYASTAYFDAENQGIYYLNVNSKRKYTQKSTGTITYFSELNDYYDGFGILRLNQVTGVGGIGQMTQYRIDDLCRAIYVIDPVENTTSVRYNAWGQEVEALDTYGNLYVNEYNFKQRKVSNYYIAAADITAYRANMGNSSYKGNYVEQTYDQWGQLIRNLTYKDWPGQSQPITEKYGYDLAGNVVTYTDPNNNVNNEGVTTKYGYDNLSQLISVKNALGQITSYQYDVNGQMTEVTMRSSETAVPIHLKSKNYNEIGKVYDKKDAAFLSENQVYNQLGLVEQKKDRNATVYSYQYDARDQIVSSLITGSGGNTQQSKVILGSSGIKTDTNELYNNGSKTSWQTVTIDNLKRINKVTSQATGYTAYSTYAFDLANRTTQTGISHTGIGTSYTKYQYNKNHLEKVQTNGSATLNNAASVNAVYEYFPTGSVKSITYPTLADGSVLKSEYTYDALNRISTLVNKKGATVLSSYIYLSDNNGNITYITESVNNGASRTTTTYTYDKLNRLESISRAAGSSIYKYDLQGNRQTQQDTASNVITELGDTSYTYDLMNLLTGVTQDAKTVLFSYLPGKLRYQKTANSIVTQYNYDINGNVISEYKSSGQKAYYIRGDRLLVKKDVAAGKDYYYLYNGHGDVVQIVDTAGVVVNSYAYDEWGKIISQSEGIPNSFKYAGEIYDEETGLYYLRARYYDPSMGRFLNEDTYEGQIDNPLSLNLYTYVHNNPLIYVDPTGQWCESKDGKYSHPGTCSNPNSGVYSADVKHNGEAMKSNGKSTGIYKFDYGDGVHEDNSLTGALFDVVVTGGVGLGKSLVKGATKGIASLVSSGTGSVFKSGIKTLKNFVLDDAFVKTKHLSTTGGNGAKFLGNTKAEAEAILKDVMKNGQVKNVIDNGLTKQGNQSYEIVIAAGKTIGTRGETLLKIILSEDGAMLTAYPIK</sequence>
<evidence type="ECO:0000259" key="2">
    <source>
        <dbReference type="Pfam" id="PF25023"/>
    </source>
</evidence>
<evidence type="ECO:0000313" key="4">
    <source>
        <dbReference type="Proteomes" id="UP000596857"/>
    </source>
</evidence>
<dbReference type="Proteomes" id="UP000596857">
    <property type="component" value="Unassembled WGS sequence"/>
</dbReference>